<dbReference type="EMBL" id="CP002390">
    <property type="protein sequence ID" value="EFE28132.1"/>
    <property type="molecule type" value="Genomic_DNA"/>
</dbReference>
<dbReference type="OrthoDB" id="9776685at2"/>
<evidence type="ECO:0000313" key="4">
    <source>
        <dbReference type="Proteomes" id="UP000007468"/>
    </source>
</evidence>
<dbReference type="InterPro" id="IPR029058">
    <property type="entry name" value="AB_hydrolase_fold"/>
</dbReference>
<dbReference type="eggNOG" id="COG1073">
    <property type="taxonomic scope" value="Bacteria"/>
</dbReference>
<accession>D6GR41</accession>
<name>D6GR41_FILAD</name>
<evidence type="ECO:0000259" key="2">
    <source>
        <dbReference type="Pfam" id="PF12146"/>
    </source>
</evidence>
<dbReference type="RefSeq" id="WP_014262246.1">
    <property type="nucleotide sequence ID" value="NC_016630.1"/>
</dbReference>
<proteinExistence type="predicted"/>
<reference evidence="4" key="1">
    <citation type="submission" date="2010-12" db="EMBL/GenBank/DDBJ databases">
        <title>The genome sequence of Filifactor alocis strain ATCC 35896.</title>
        <authorList>
            <consortium name="The Broad Institute Genome Sequencing Platform"/>
            <person name="Ward D."/>
            <person name="Earl A."/>
            <person name="Feldgarden M."/>
            <person name="Young S.K."/>
            <person name="Gargeya S."/>
            <person name="Zeng Q."/>
            <person name="Alvarado L."/>
            <person name="Berlin A."/>
            <person name="Bochicchio J."/>
            <person name="Chapman S.B."/>
            <person name="Chen Z."/>
            <person name="Freedman E."/>
            <person name="Gellesch M."/>
            <person name="Goldberg J."/>
            <person name="Griggs A."/>
            <person name="Gujja S."/>
            <person name="Heilman E."/>
            <person name="Heiman D."/>
            <person name="Howarth C."/>
            <person name="Mehta T."/>
            <person name="Neiman D."/>
            <person name="Pearson M."/>
            <person name="Roberts A."/>
            <person name="Saif S."/>
            <person name="Shea T."/>
            <person name="Shenoy N."/>
            <person name="Sisk P."/>
            <person name="Stolte C."/>
            <person name="Sykes S."/>
            <person name="White J."/>
            <person name="Yandava C."/>
            <person name="Izard J."/>
            <person name="Blanton J.M."/>
            <person name="Baranova O.V."/>
            <person name="Tanner A.C."/>
            <person name="Dewhirst F.E."/>
            <person name="Haas B."/>
            <person name="Nusbaum C."/>
            <person name="Birren B."/>
        </authorList>
    </citation>
    <scope>NUCLEOTIDE SEQUENCE [LARGE SCALE GENOMIC DNA]</scope>
    <source>
        <strain evidence="4">ATCC 35896 / D40 B5</strain>
    </source>
</reference>
<dbReference type="InterPro" id="IPR052920">
    <property type="entry name" value="DNA-binding_regulatory"/>
</dbReference>
<dbReference type="Proteomes" id="UP000007468">
    <property type="component" value="Chromosome"/>
</dbReference>
<evidence type="ECO:0000313" key="3">
    <source>
        <dbReference type="EMBL" id="EFE28132.1"/>
    </source>
</evidence>
<keyword evidence="4" id="KW-1185">Reference proteome</keyword>
<feature type="transmembrane region" description="Helical" evidence="1">
    <location>
        <begin position="12"/>
        <end position="34"/>
    </location>
</feature>
<dbReference type="InterPro" id="IPR022742">
    <property type="entry name" value="Hydrolase_4"/>
</dbReference>
<organism evidence="3 4">
    <name type="scientific">Filifactor alocis (strain ATCC 35896 / CCUG 47790 / D40 B5)</name>
    <name type="common">Fusobacterium alocis</name>
    <dbReference type="NCBI Taxonomy" id="546269"/>
    <lineage>
        <taxon>Bacteria</taxon>
        <taxon>Bacillati</taxon>
        <taxon>Bacillota</taxon>
        <taxon>Clostridia</taxon>
        <taxon>Peptostreptococcales</taxon>
        <taxon>Filifactoraceae</taxon>
        <taxon>Filifactor</taxon>
    </lineage>
</organism>
<keyword evidence="1" id="KW-1133">Transmembrane helix</keyword>
<dbReference type="Gene3D" id="3.40.50.1820">
    <property type="entry name" value="alpha/beta hydrolase"/>
    <property type="match status" value="1"/>
</dbReference>
<sequence length="332" mass="37850">MFYKQSKKRKILSVIIIAIVISVGSTVLVGNYFLKVAIIRQDKKPKVAPPDGLSETDLNKINQSKEQYKERREKIFKNDAVHKQEVTITSDDGLKLKADEYTQHGEKSDMWVIVVHGYKSHRHKEAPQNITATYLEQGYQVLAPDHRAHGESEGKFIGMGYLERKDIVNWIEYILDKNPNAKISLHGVSMGGATVIMVSGEPLPPNVYAIVEDSGYTSAWEEFESELKYLYHLPTFPVLNMADVMSRIRAGYALKDASCVPMLQNTTVPMLFIHGDKDSFVPFYMLEQNYQAYTGDTKEKLIVHGAGHVQSYLLETEKYWDTVFQFLKKYQG</sequence>
<dbReference type="AlphaFoldDB" id="D6GR41"/>
<gene>
    <name evidence="3" type="ordered locus">HMPREF0389_00045</name>
</gene>
<dbReference type="Pfam" id="PF12146">
    <property type="entry name" value="Hydrolase_4"/>
    <property type="match status" value="1"/>
</dbReference>
<protein>
    <recommendedName>
        <fullName evidence="2">Serine aminopeptidase S33 domain-containing protein</fullName>
    </recommendedName>
</protein>
<dbReference type="PANTHER" id="PTHR43358">
    <property type="entry name" value="ALPHA/BETA-HYDROLASE"/>
    <property type="match status" value="1"/>
</dbReference>
<keyword evidence="1" id="KW-0812">Transmembrane</keyword>
<keyword evidence="1" id="KW-0472">Membrane</keyword>
<dbReference type="SUPFAM" id="SSF53474">
    <property type="entry name" value="alpha/beta-Hydrolases"/>
    <property type="match status" value="1"/>
</dbReference>
<dbReference type="PANTHER" id="PTHR43358:SF4">
    <property type="entry name" value="ALPHA_BETA HYDROLASE FOLD-1 DOMAIN-CONTAINING PROTEIN"/>
    <property type="match status" value="1"/>
</dbReference>
<dbReference type="PATRIC" id="fig|546269.5.peg.619"/>
<dbReference type="KEGG" id="faa:HMPREF0389_00045"/>
<feature type="domain" description="Serine aminopeptidase S33" evidence="2">
    <location>
        <begin position="109"/>
        <end position="199"/>
    </location>
</feature>
<evidence type="ECO:0000256" key="1">
    <source>
        <dbReference type="SAM" id="Phobius"/>
    </source>
</evidence>